<dbReference type="Proteomes" id="UP001230649">
    <property type="component" value="Unassembled WGS sequence"/>
</dbReference>
<evidence type="ECO:0000313" key="1">
    <source>
        <dbReference type="EMBL" id="KAJ9092257.1"/>
    </source>
</evidence>
<proteinExistence type="predicted"/>
<organism evidence="1 2">
    <name type="scientific">Naganishia adeliensis</name>
    <dbReference type="NCBI Taxonomy" id="92952"/>
    <lineage>
        <taxon>Eukaryota</taxon>
        <taxon>Fungi</taxon>
        <taxon>Dikarya</taxon>
        <taxon>Basidiomycota</taxon>
        <taxon>Agaricomycotina</taxon>
        <taxon>Tremellomycetes</taxon>
        <taxon>Filobasidiales</taxon>
        <taxon>Filobasidiaceae</taxon>
        <taxon>Naganishia</taxon>
    </lineage>
</organism>
<gene>
    <name evidence="1" type="ORF">QFC20_007431</name>
</gene>
<sequence>MTIVKQEPLDDPVATSRSACPQDPQAADFLQSPVNSSLVDTPLLSVSQAVLPPDYVDVPLVTSNSCLAWSDVFNDDLVDDNLPVYSFGSMPSLTEDASWETDAPPPSYQATETAPPVNDSVTMWDDVFRLNSDVQDYRPFSYPSSIPMAWEDIVDGFDNHQADHAFAPVPPEYSAIDPAVAPDDYALSPATMSVLNDFLTMYPNVTFRNGQWVLPEPVTDCIDPSLLQHKSKYNGDDVPGAGALPLPPIKLNNDDINDQDAAVLAAPSSEEELSKMLADSSDDEEEVLEVDMIGRHLWVGYQIKYIVHTSERSYRLTAEQMQERFAGTREAQWKYWESKRGGKVPARKIRRHLRQMGISGFFREMLWHLLSEEEYKKLLKLRKQGALHLWKW</sequence>
<accession>A0ACC2UZ49</accession>
<keyword evidence="2" id="KW-1185">Reference proteome</keyword>
<dbReference type="EMBL" id="JASBWS010000180">
    <property type="protein sequence ID" value="KAJ9092257.1"/>
    <property type="molecule type" value="Genomic_DNA"/>
</dbReference>
<name>A0ACC2UZ49_9TREE</name>
<protein>
    <submittedName>
        <fullName evidence="1">Uncharacterized protein</fullName>
    </submittedName>
</protein>
<comment type="caution">
    <text evidence="1">The sequence shown here is derived from an EMBL/GenBank/DDBJ whole genome shotgun (WGS) entry which is preliminary data.</text>
</comment>
<reference evidence="1" key="1">
    <citation type="submission" date="2023-04" db="EMBL/GenBank/DDBJ databases">
        <title>Draft Genome sequencing of Naganishia species isolated from polar environments using Oxford Nanopore Technology.</title>
        <authorList>
            <person name="Leo P."/>
            <person name="Venkateswaran K."/>
        </authorList>
    </citation>
    <scope>NUCLEOTIDE SEQUENCE</scope>
    <source>
        <strain evidence="1">MNA-CCFEE 5262</strain>
    </source>
</reference>
<evidence type="ECO:0000313" key="2">
    <source>
        <dbReference type="Proteomes" id="UP001230649"/>
    </source>
</evidence>